<organism evidence="1 2">
    <name type="scientific">Gimesia algae</name>
    <dbReference type="NCBI Taxonomy" id="2527971"/>
    <lineage>
        <taxon>Bacteria</taxon>
        <taxon>Pseudomonadati</taxon>
        <taxon>Planctomycetota</taxon>
        <taxon>Planctomycetia</taxon>
        <taxon>Planctomycetales</taxon>
        <taxon>Planctomycetaceae</taxon>
        <taxon>Gimesia</taxon>
    </lineage>
</organism>
<dbReference type="EMBL" id="CP036343">
    <property type="protein sequence ID" value="QDT94254.1"/>
    <property type="molecule type" value="Genomic_DNA"/>
</dbReference>
<reference evidence="1 2" key="1">
    <citation type="submission" date="2019-02" db="EMBL/GenBank/DDBJ databases">
        <title>Deep-cultivation of Planctomycetes and their phenomic and genomic characterization uncovers novel biology.</title>
        <authorList>
            <person name="Wiegand S."/>
            <person name="Jogler M."/>
            <person name="Boedeker C."/>
            <person name="Pinto D."/>
            <person name="Vollmers J."/>
            <person name="Rivas-Marin E."/>
            <person name="Kohn T."/>
            <person name="Peeters S.H."/>
            <person name="Heuer A."/>
            <person name="Rast P."/>
            <person name="Oberbeckmann S."/>
            <person name="Bunk B."/>
            <person name="Jeske O."/>
            <person name="Meyerdierks A."/>
            <person name="Storesund J.E."/>
            <person name="Kallscheuer N."/>
            <person name="Luecker S."/>
            <person name="Lage O.M."/>
            <person name="Pohl T."/>
            <person name="Merkel B.J."/>
            <person name="Hornburger P."/>
            <person name="Mueller R.-W."/>
            <person name="Bruemmer F."/>
            <person name="Labrenz M."/>
            <person name="Spormann A.M."/>
            <person name="Op den Camp H."/>
            <person name="Overmann J."/>
            <person name="Amann R."/>
            <person name="Jetten M.S.M."/>
            <person name="Mascher T."/>
            <person name="Medema M.H."/>
            <person name="Devos D.P."/>
            <person name="Kaster A.-K."/>
            <person name="Ovreas L."/>
            <person name="Rohde M."/>
            <person name="Galperin M.Y."/>
            <person name="Jogler C."/>
        </authorList>
    </citation>
    <scope>NUCLEOTIDE SEQUENCE [LARGE SCALE GENOMIC DNA]</scope>
    <source>
        <strain evidence="1 2">Pan161</strain>
    </source>
</reference>
<dbReference type="KEGG" id="gax:Pan161_59490"/>
<protein>
    <submittedName>
        <fullName evidence="1">Uncharacterized protein</fullName>
    </submittedName>
</protein>
<proteinExistence type="predicted"/>
<evidence type="ECO:0000313" key="1">
    <source>
        <dbReference type="EMBL" id="QDT94254.1"/>
    </source>
</evidence>
<dbReference type="Proteomes" id="UP000316855">
    <property type="component" value="Chromosome"/>
</dbReference>
<sequence>MLEPETDRIMLEESKTVSLTTDGDSKTLLDLMSLNGRRISDVRIDPLANGKFEVQIQLAEESLPVFETLNQQGDRV</sequence>
<dbReference type="RefSeq" id="WP_145232170.1">
    <property type="nucleotide sequence ID" value="NZ_CP036343.1"/>
</dbReference>
<dbReference type="AlphaFoldDB" id="A0A517VMK9"/>
<evidence type="ECO:0000313" key="2">
    <source>
        <dbReference type="Proteomes" id="UP000316855"/>
    </source>
</evidence>
<gene>
    <name evidence="1" type="ORF">Pan161_59490</name>
</gene>
<keyword evidence="2" id="KW-1185">Reference proteome</keyword>
<accession>A0A517VMK9</accession>
<name>A0A517VMK9_9PLAN</name>